<dbReference type="AlphaFoldDB" id="A0A942W9B3"/>
<dbReference type="GO" id="GO:0051276">
    <property type="term" value="P:chromosome organization"/>
    <property type="evidence" value="ECO:0007669"/>
    <property type="project" value="InterPro"/>
</dbReference>
<feature type="coiled-coil region" evidence="3">
    <location>
        <begin position="249"/>
        <end position="276"/>
    </location>
</feature>
<proteinExistence type="predicted"/>
<comment type="caution">
    <text evidence="5">The sequence shown here is derived from an EMBL/GenBank/DDBJ whole genome shotgun (WGS) entry which is preliminary data.</text>
</comment>
<dbReference type="Proteomes" id="UP000753219">
    <property type="component" value="Unassembled WGS sequence"/>
</dbReference>
<organism evidence="5 6">
    <name type="scientific">Amedibacillus dolichus</name>
    <dbReference type="NCBI Taxonomy" id="31971"/>
    <lineage>
        <taxon>Bacteria</taxon>
        <taxon>Bacillati</taxon>
        <taxon>Bacillota</taxon>
        <taxon>Erysipelotrichia</taxon>
        <taxon>Erysipelotrichales</taxon>
        <taxon>Erysipelotrichaceae</taxon>
        <taxon>Amedibacillus</taxon>
    </lineage>
</organism>
<keyword evidence="2" id="KW-0231">Viral genome packaging</keyword>
<feature type="domain" description="PBSX phage terminase small subunit-like N-terminal" evidence="4">
    <location>
        <begin position="1"/>
        <end position="67"/>
    </location>
</feature>
<evidence type="ECO:0000313" key="5">
    <source>
        <dbReference type="EMBL" id="MBS4883245.1"/>
    </source>
</evidence>
<name>A0A942W9B3_9FIRM</name>
<protein>
    <submittedName>
        <fullName evidence="5">Terminase small subunit</fullName>
    </submittedName>
</protein>
<dbReference type="Gene3D" id="1.10.10.1400">
    <property type="entry name" value="Terminase, small subunit, N-terminal DNA-binding domain, HTH motif"/>
    <property type="match status" value="1"/>
</dbReference>
<evidence type="ECO:0000259" key="4">
    <source>
        <dbReference type="Pfam" id="PF10668"/>
    </source>
</evidence>
<keyword evidence="1" id="KW-1188">Viral release from host cell</keyword>
<evidence type="ECO:0000313" key="6">
    <source>
        <dbReference type="Proteomes" id="UP000753219"/>
    </source>
</evidence>
<dbReference type="InterPro" id="IPR018925">
    <property type="entry name" value="XtmA-like_N"/>
</dbReference>
<evidence type="ECO:0000256" key="2">
    <source>
        <dbReference type="ARBA" id="ARBA00023219"/>
    </source>
</evidence>
<dbReference type="EMBL" id="JAGZMZ010000001">
    <property type="protein sequence ID" value="MBS4883245.1"/>
    <property type="molecule type" value="Genomic_DNA"/>
</dbReference>
<dbReference type="Pfam" id="PF10668">
    <property type="entry name" value="Phage_terminase"/>
    <property type="match status" value="1"/>
</dbReference>
<sequence>MPRQRSPNRDKAKELYISGKGKLLLKDIAEQLNISDTQIRKWKSQDKWDEELKGNVTKTKSNVTKQKKGINIQPLNELNPEDIETLEADGLNEKQRLFCLLYSRTFNATKSYQKVYGVSYQVAMACGPRLLGKDRIKAEIMKLKQERCKRELLTKEDIFQKYMDIAFADLNDYIEFGQEETIVMSAFGPVMEDGNPVTKMVNTVRFKESDEVDGTILSEVKKGKDGVSIKLADRMKALEWLADHIGWATDEQKAKVELLQAQKKKLEVESVQEDDEGVVIINDIK</sequence>
<reference evidence="5" key="1">
    <citation type="submission" date="2021-02" db="EMBL/GenBank/DDBJ databases">
        <title>Infant gut strain persistence is associated with maternal origin, phylogeny, and functional potential including surface adhesion and iron acquisition.</title>
        <authorList>
            <person name="Lou Y.C."/>
        </authorList>
    </citation>
    <scope>NUCLEOTIDE SEQUENCE</scope>
    <source>
        <strain evidence="5">L3_108_103G1_dasL3_108_103G1_concoct_2</strain>
    </source>
</reference>
<dbReference type="Pfam" id="PF03592">
    <property type="entry name" value="Terminase_2"/>
    <property type="match status" value="1"/>
</dbReference>
<dbReference type="InterPro" id="IPR052404">
    <property type="entry name" value="SPP1-like_terminase"/>
</dbReference>
<keyword evidence="3" id="KW-0175">Coiled coil</keyword>
<evidence type="ECO:0000256" key="1">
    <source>
        <dbReference type="ARBA" id="ARBA00022612"/>
    </source>
</evidence>
<dbReference type="PANTHER" id="PTHR41328">
    <property type="entry name" value="TERMINASE SMALL SUBUNIT-RELATED"/>
    <property type="match status" value="1"/>
</dbReference>
<evidence type="ECO:0000256" key="3">
    <source>
        <dbReference type="SAM" id="Coils"/>
    </source>
</evidence>
<dbReference type="InterPro" id="IPR038713">
    <property type="entry name" value="Terminase_Gp1_N_sf"/>
</dbReference>
<dbReference type="InterPro" id="IPR005335">
    <property type="entry name" value="Terminase_ssu"/>
</dbReference>
<gene>
    <name evidence="5" type="ORF">KHZ85_00525</name>
</gene>
<dbReference type="RefSeq" id="WP_278639424.1">
    <property type="nucleotide sequence ID" value="NZ_JAGZMZ010000001.1"/>
</dbReference>
<dbReference type="PANTHER" id="PTHR41328:SF3">
    <property type="entry name" value="PBSX PHAGE TERMINASE SMALL SUBUNIT"/>
    <property type="match status" value="1"/>
</dbReference>
<accession>A0A942W9B3</accession>